<accession>A0A372ZJE4</accession>
<keyword evidence="1" id="KW-0732">Signal</keyword>
<evidence type="ECO:0000313" key="3">
    <source>
        <dbReference type="Proteomes" id="UP000263377"/>
    </source>
</evidence>
<dbReference type="Proteomes" id="UP000263377">
    <property type="component" value="Unassembled WGS sequence"/>
</dbReference>
<reference evidence="2 3" key="1">
    <citation type="submission" date="2018-08" db="EMBL/GenBank/DDBJ databases">
        <title>Diversity &amp; Physiological Properties of Lignin-Decomposing Actinobacteria from Soil.</title>
        <authorList>
            <person name="Roh S.G."/>
            <person name="Kim S.B."/>
        </authorList>
    </citation>
    <scope>NUCLEOTIDE SEQUENCE [LARGE SCALE GENOMIC DNA]</scope>
    <source>
        <strain evidence="2 3">MMS17-GH009</strain>
    </source>
</reference>
<dbReference type="EMBL" id="QVIG01000002">
    <property type="protein sequence ID" value="RGD55936.1"/>
    <property type="molecule type" value="Genomic_DNA"/>
</dbReference>
<gene>
    <name evidence="2" type="ORF">DR950_37020</name>
</gene>
<dbReference type="RefSeq" id="WP_117492245.1">
    <property type="nucleotide sequence ID" value="NZ_QVIG01000002.1"/>
</dbReference>
<proteinExistence type="predicted"/>
<feature type="chain" id="PRO_5038699014" evidence="1">
    <location>
        <begin position="25"/>
        <end position="71"/>
    </location>
</feature>
<feature type="signal peptide" evidence="1">
    <location>
        <begin position="1"/>
        <end position="24"/>
    </location>
</feature>
<comment type="caution">
    <text evidence="2">The sequence shown here is derived from an EMBL/GenBank/DDBJ whole genome shotgun (WGS) entry which is preliminary data.</text>
</comment>
<keyword evidence="3" id="KW-1185">Reference proteome</keyword>
<sequence>MSVKNSALATACCALLLALPLALAQPAAADSNGPKTPEEAATCHQVLGALLGGFGPMLGEAVCVVQPADKG</sequence>
<organism evidence="2 3">
    <name type="scientific">Kitasatospora xanthocidica</name>
    <dbReference type="NCBI Taxonomy" id="83382"/>
    <lineage>
        <taxon>Bacteria</taxon>
        <taxon>Bacillati</taxon>
        <taxon>Actinomycetota</taxon>
        <taxon>Actinomycetes</taxon>
        <taxon>Kitasatosporales</taxon>
        <taxon>Streptomycetaceae</taxon>
        <taxon>Kitasatospora</taxon>
    </lineage>
</organism>
<name>A0A372ZJE4_9ACTN</name>
<evidence type="ECO:0000256" key="1">
    <source>
        <dbReference type="SAM" id="SignalP"/>
    </source>
</evidence>
<dbReference type="AlphaFoldDB" id="A0A372ZJE4"/>
<evidence type="ECO:0000313" key="2">
    <source>
        <dbReference type="EMBL" id="RGD55936.1"/>
    </source>
</evidence>
<protein>
    <submittedName>
        <fullName evidence="2">Uncharacterized protein</fullName>
    </submittedName>
</protein>